<accession>A0AAP4BY15</accession>
<dbReference type="Pfam" id="PF01678">
    <property type="entry name" value="DAP_epimerase"/>
    <property type="match status" value="2"/>
</dbReference>
<feature type="active site" evidence="9">
    <location>
        <position position="83"/>
    </location>
</feature>
<dbReference type="NCBIfam" id="TIGR00652">
    <property type="entry name" value="DapF"/>
    <property type="match status" value="1"/>
</dbReference>
<evidence type="ECO:0000256" key="8">
    <source>
        <dbReference type="HAMAP-Rule" id="MF_00197"/>
    </source>
</evidence>
<comment type="similarity">
    <text evidence="2 8">Belongs to the diaminopimelate epimerase family.</text>
</comment>
<dbReference type="GO" id="GO:0008837">
    <property type="term" value="F:diaminopimelate epimerase activity"/>
    <property type="evidence" value="ECO:0007669"/>
    <property type="project" value="UniProtKB-UniRule"/>
</dbReference>
<feature type="site" description="Could be important to modulate the pK values of the two catalytic cysteine residues" evidence="8">
    <location>
        <position position="219"/>
    </location>
</feature>
<evidence type="ECO:0000256" key="3">
    <source>
        <dbReference type="ARBA" id="ARBA00013080"/>
    </source>
</evidence>
<dbReference type="EMBL" id="JASNVP010000002">
    <property type="protein sequence ID" value="MDK4325307.1"/>
    <property type="molecule type" value="Genomic_DNA"/>
</dbReference>
<evidence type="ECO:0000313" key="11">
    <source>
        <dbReference type="Proteomes" id="UP001226160"/>
    </source>
</evidence>
<reference evidence="10" key="1">
    <citation type="submission" date="2023-05" db="EMBL/GenBank/DDBJ databases">
        <title>Metabolic capabilities are highly conserved among human nasal-associated Corynebacterium species in pangenomic analyses.</title>
        <authorList>
            <person name="Tran T.H."/>
            <person name="Roberts A.Q."/>
            <person name="Escapa I.F."/>
            <person name="Gao W."/>
            <person name="Conlan S."/>
            <person name="Kong H."/>
            <person name="Segre J.A."/>
            <person name="Kelly M.S."/>
            <person name="Lemon K.P."/>
        </authorList>
    </citation>
    <scope>NUCLEOTIDE SEQUENCE</scope>
    <source>
        <strain evidence="10">KPL2654</strain>
    </source>
</reference>
<dbReference type="PANTHER" id="PTHR31689">
    <property type="entry name" value="DIAMINOPIMELATE EPIMERASE, CHLOROPLASTIC"/>
    <property type="match status" value="1"/>
</dbReference>
<dbReference type="InterPro" id="IPR018510">
    <property type="entry name" value="DAP_epimerase_AS"/>
</dbReference>
<dbReference type="Gene3D" id="3.10.310.10">
    <property type="entry name" value="Diaminopimelate Epimerase, Chain A, domain 1"/>
    <property type="match status" value="2"/>
</dbReference>
<feature type="binding site" evidence="8">
    <location>
        <position position="166"/>
    </location>
    <ligand>
        <name>substrate</name>
    </ligand>
</feature>
<proteinExistence type="inferred from homology"/>
<gene>
    <name evidence="8 10" type="primary">dapF</name>
    <name evidence="10" type="ORF">QPX54_02075</name>
</gene>
<feature type="binding site" evidence="8">
    <location>
        <begin position="219"/>
        <end position="220"/>
    </location>
    <ligand>
        <name>substrate</name>
    </ligand>
</feature>
<keyword evidence="5 8" id="KW-0457">Lysine biosynthesis</keyword>
<dbReference type="GO" id="GO:0009089">
    <property type="term" value="P:lysine biosynthetic process via diaminopimelate"/>
    <property type="evidence" value="ECO:0007669"/>
    <property type="project" value="UniProtKB-UniRule"/>
</dbReference>
<comment type="subunit">
    <text evidence="8">Homodimer.</text>
</comment>
<feature type="binding site" evidence="8">
    <location>
        <position position="11"/>
    </location>
    <ligand>
        <name>substrate</name>
    </ligand>
</feature>
<dbReference type="PROSITE" id="PS01326">
    <property type="entry name" value="DAP_EPIMERASE"/>
    <property type="match status" value="1"/>
</dbReference>
<protein>
    <recommendedName>
        <fullName evidence="3 8">Diaminopimelate epimerase</fullName>
        <shortName evidence="8">DAP epimerase</shortName>
        <ecNumber evidence="3 8">5.1.1.7</ecNumber>
    </recommendedName>
    <alternativeName>
        <fullName evidence="8">PLP-independent amino acid racemase</fullName>
    </alternativeName>
</protein>
<dbReference type="SUPFAM" id="SSF54506">
    <property type="entry name" value="Diaminopimelate epimerase-like"/>
    <property type="match status" value="2"/>
</dbReference>
<feature type="binding site" evidence="8">
    <location>
        <begin position="229"/>
        <end position="230"/>
    </location>
    <ligand>
        <name>substrate</name>
    </ligand>
</feature>
<feature type="site" description="Could be important to modulate the pK values of the two catalytic cysteine residues" evidence="8">
    <location>
        <position position="168"/>
    </location>
</feature>
<evidence type="ECO:0000256" key="2">
    <source>
        <dbReference type="ARBA" id="ARBA00010219"/>
    </source>
</evidence>
<organism evidence="10 11">
    <name type="scientific">Corynebacterium propinquum</name>
    <dbReference type="NCBI Taxonomy" id="43769"/>
    <lineage>
        <taxon>Bacteria</taxon>
        <taxon>Bacillati</taxon>
        <taxon>Actinomycetota</taxon>
        <taxon>Actinomycetes</taxon>
        <taxon>Mycobacteriales</taxon>
        <taxon>Corynebacteriaceae</taxon>
        <taxon>Corynebacterium</taxon>
    </lineage>
</organism>
<dbReference type="Proteomes" id="UP001226160">
    <property type="component" value="Unassembled WGS sequence"/>
</dbReference>
<feature type="active site" description="Proton donor" evidence="8">
    <location>
        <position position="83"/>
    </location>
</feature>
<keyword evidence="8" id="KW-0963">Cytoplasm</keyword>
<feature type="binding site" evidence="8">
    <location>
        <position position="201"/>
    </location>
    <ligand>
        <name>substrate</name>
    </ligand>
</feature>
<comment type="caution">
    <text evidence="10">The sequence shown here is derived from an EMBL/GenBank/DDBJ whole genome shotgun (WGS) entry which is preliminary data.</text>
</comment>
<evidence type="ECO:0000256" key="5">
    <source>
        <dbReference type="ARBA" id="ARBA00023154"/>
    </source>
</evidence>
<feature type="active site" description="Proton acceptor" evidence="8">
    <location>
        <position position="228"/>
    </location>
</feature>
<evidence type="ECO:0000313" key="10">
    <source>
        <dbReference type="EMBL" id="MDK4325307.1"/>
    </source>
</evidence>
<comment type="function">
    <text evidence="8">Catalyzes the stereoinversion of LL-2,6-diaminopimelate (L,L-DAP) to meso-diaminopimelate (meso-DAP), a precursor of L-lysine and an essential component of the bacterial peptidoglycan.</text>
</comment>
<keyword evidence="4 8" id="KW-0028">Amino-acid biosynthesis</keyword>
<comment type="catalytic activity">
    <reaction evidence="7 8">
        <text>(2S,6S)-2,6-diaminopimelate = meso-2,6-diaminopimelate</text>
        <dbReference type="Rhea" id="RHEA:15393"/>
        <dbReference type="ChEBI" id="CHEBI:57609"/>
        <dbReference type="ChEBI" id="CHEBI:57791"/>
        <dbReference type="EC" id="5.1.1.7"/>
    </reaction>
</comment>
<comment type="subcellular location">
    <subcellularLocation>
        <location evidence="8">Cytoplasm</location>
    </subcellularLocation>
</comment>
<evidence type="ECO:0000256" key="1">
    <source>
        <dbReference type="ARBA" id="ARBA00005196"/>
    </source>
</evidence>
<dbReference type="EC" id="5.1.1.7" evidence="3 8"/>
<dbReference type="RefSeq" id="WP_249606545.1">
    <property type="nucleotide sequence ID" value="NZ_CP091865.1"/>
</dbReference>
<feature type="binding site" evidence="8">
    <location>
        <begin position="84"/>
        <end position="85"/>
    </location>
    <ligand>
        <name>substrate</name>
    </ligand>
</feature>
<evidence type="ECO:0000256" key="6">
    <source>
        <dbReference type="ARBA" id="ARBA00023235"/>
    </source>
</evidence>
<dbReference type="PANTHER" id="PTHR31689:SF0">
    <property type="entry name" value="DIAMINOPIMELATE EPIMERASE"/>
    <property type="match status" value="1"/>
</dbReference>
<evidence type="ECO:0000256" key="7">
    <source>
        <dbReference type="ARBA" id="ARBA00051712"/>
    </source>
</evidence>
<dbReference type="AlphaFoldDB" id="A0AAP4BY15"/>
<sequence>MDFAKGHGTHNDFVIIDDPNNQRDLTEDQVRALCDRTGGIGADGVLRVVRTQHLIPHVPAAADSAATWFMDYRNADGSIAEMCGNGTRVFAHWLYRQGYETTNHFLIGTRAGDKAVTVAEADEHGRGPDNQQAVVSVEMGHAEVTGLSTAQVGKEKFAGLAVDVGNPHLAVVVPGWEAKDIANLALEAPRLDDDFFPSGANLEIATPLVDGTTHMRVFERGVGETKSCGTGTVATACAALAETGKAEGTVRVVVPGGEVEVEIRADGATLTGPSRIVARGTFTIELNAYNSMQNQCNETED</sequence>
<comment type="pathway">
    <text evidence="1 8">Amino-acid biosynthesis; L-lysine biosynthesis via DAP pathway; DL-2,6-diaminopimelate from LL-2,6-diaminopimelate: step 1/1.</text>
</comment>
<keyword evidence="6 8" id="KW-0413">Isomerase</keyword>
<dbReference type="HAMAP" id="MF_00197">
    <property type="entry name" value="DAP_epimerase"/>
    <property type="match status" value="1"/>
</dbReference>
<evidence type="ECO:0000256" key="9">
    <source>
        <dbReference type="PROSITE-ProRule" id="PRU10125"/>
    </source>
</evidence>
<dbReference type="InterPro" id="IPR001653">
    <property type="entry name" value="DAP_epimerase_DapF"/>
</dbReference>
<feature type="binding site" evidence="8">
    <location>
        <position position="74"/>
    </location>
    <ligand>
        <name>substrate</name>
    </ligand>
</feature>
<comment type="caution">
    <text evidence="8">Lacks conserved residue(s) required for the propagation of feature annotation.</text>
</comment>
<name>A0AAP4BY15_9CORY</name>
<dbReference type="GO" id="GO:0005829">
    <property type="term" value="C:cytosol"/>
    <property type="evidence" value="ECO:0007669"/>
    <property type="project" value="TreeGrafter"/>
</dbReference>
<evidence type="ECO:0000256" key="4">
    <source>
        <dbReference type="ARBA" id="ARBA00022605"/>
    </source>
</evidence>